<sequence length="44" mass="5659">MHNKTKPRKRQADRYLNRLPTKEYIQQLRIRREIRRNLDDFQYV</sequence>
<evidence type="ECO:0000313" key="1">
    <source>
        <dbReference type="EMBL" id="CAB4132739.1"/>
    </source>
</evidence>
<protein>
    <submittedName>
        <fullName evidence="1">Uncharacterized protein</fullName>
    </submittedName>
</protein>
<organism evidence="1">
    <name type="scientific">uncultured Caudovirales phage</name>
    <dbReference type="NCBI Taxonomy" id="2100421"/>
    <lineage>
        <taxon>Viruses</taxon>
        <taxon>Duplodnaviria</taxon>
        <taxon>Heunggongvirae</taxon>
        <taxon>Uroviricota</taxon>
        <taxon>Caudoviricetes</taxon>
        <taxon>Peduoviridae</taxon>
        <taxon>Maltschvirus</taxon>
        <taxon>Maltschvirus maltsch</taxon>
    </lineage>
</organism>
<dbReference type="EMBL" id="LR796266">
    <property type="protein sequence ID" value="CAB4132739.1"/>
    <property type="molecule type" value="Genomic_DNA"/>
</dbReference>
<accession>A0A6J5LLW8</accession>
<gene>
    <name evidence="1" type="ORF">UFOVP253_64</name>
</gene>
<reference evidence="1" key="1">
    <citation type="submission" date="2020-04" db="EMBL/GenBank/DDBJ databases">
        <authorList>
            <person name="Chiriac C."/>
            <person name="Salcher M."/>
            <person name="Ghai R."/>
            <person name="Kavagutti S V."/>
        </authorList>
    </citation>
    <scope>NUCLEOTIDE SEQUENCE</scope>
</reference>
<proteinExistence type="predicted"/>
<name>A0A6J5LLW8_9CAUD</name>